<organism evidence="2 3">
    <name type="scientific">Venturia effusa</name>
    <dbReference type="NCBI Taxonomy" id="50376"/>
    <lineage>
        <taxon>Eukaryota</taxon>
        <taxon>Fungi</taxon>
        <taxon>Dikarya</taxon>
        <taxon>Ascomycota</taxon>
        <taxon>Pezizomycotina</taxon>
        <taxon>Dothideomycetes</taxon>
        <taxon>Pleosporomycetidae</taxon>
        <taxon>Venturiales</taxon>
        <taxon>Venturiaceae</taxon>
        <taxon>Venturia</taxon>
    </lineage>
</organism>
<gene>
    <name evidence="2" type="ORF">FKW77_009826</name>
</gene>
<feature type="region of interest" description="Disordered" evidence="1">
    <location>
        <begin position="115"/>
        <end position="142"/>
    </location>
</feature>
<dbReference type="Proteomes" id="UP000316270">
    <property type="component" value="Chromosome 8"/>
</dbReference>
<feature type="region of interest" description="Disordered" evidence="1">
    <location>
        <begin position="452"/>
        <end position="471"/>
    </location>
</feature>
<name>A0A517LBR0_9PEZI</name>
<dbReference type="AlphaFoldDB" id="A0A517LBR0"/>
<feature type="region of interest" description="Disordered" evidence="1">
    <location>
        <begin position="638"/>
        <end position="668"/>
    </location>
</feature>
<feature type="compositionally biased region" description="Basic residues" evidence="1">
    <location>
        <begin position="207"/>
        <end position="216"/>
    </location>
</feature>
<sequence length="898" mass="97457">MAYCHPGLQLIYKSVPSLHLHLALLENSPAMSQYGYTIRRIIGPGEPVDPCAPLEFFPPKGSDQLHEALKNAFPFEPTLQARMRQAVINFHLSEAQADIAQADFIQDDYLPSPQSSFISSATSPSRPGPLLQARSKSRDACNPPAQEELMDVWCLPSQPAAKIHTRRNMTAEEKKAYKAKRLAGACADCKRRRRKCDHDPSNPTKATSKKAVKTRMRSSVAKAPAIKTRVATSQSFPVPQAVQDPFTFTPQETFFSSDGGFTNSMGYDIPISMGFDNSFGNDVGFDLKNDFDLFPDSATNTGRSSTGMDAADWLAGNSPGTLSFDQQLNAPSHDFNNWPMDPIQKYNTFGDPLTPQSLSSRSFSPQSLIMSRSQSGHSSSSNLLSLVLANTNLTSSNQPAFYQNAGDFGQAAPQSLLVSSNNGSRSSRHLSSGSALPGQQFIPTCSPQNILESPTISFRPGTSSGSCSSPEFRPLSSYVVRGFLNQDRTDHVTGSTAKLERSDQHTSRTASSKNGLSSASSSTTAGNRQSTSASSSEDECSRTRSTDLGRTLPPDLGGVDGDALLRRPSTAWSPTATASVPEQQSYTRFVRPSTLARQDTRIKATSRGVSVAGSLVRRPTSMAARNVSVHHLQPLSDEVVQSSGPTGQAGRVKNANRAAMDPNYSKRRSIGLPTDHVIVDRSATDVEEFDCHASGLGSSRGKGAKVTFIDHSLGANVQLILPARRISHTGYPETSDHHLDMSKLCRLKHSSAAADDVCSALQSSFDLPPLGDPLSRPSLPLVNMYQWLVLFLITILDMFGFAPPFSSGSGKSVKSKKCLEFVADSDCFTSKGTLAKVPKFDDSTRPANSQLQLRSDQQALKHSSVWKLCPGRTQRFVCRLSYRVRKMQSEGSRIHQDI</sequence>
<proteinExistence type="predicted"/>
<evidence type="ECO:0000256" key="1">
    <source>
        <dbReference type="SAM" id="MobiDB-lite"/>
    </source>
</evidence>
<dbReference type="EMBL" id="CP042192">
    <property type="protein sequence ID" value="QDS73072.1"/>
    <property type="molecule type" value="Genomic_DNA"/>
</dbReference>
<feature type="compositionally biased region" description="Low complexity" evidence="1">
    <location>
        <begin position="417"/>
        <end position="434"/>
    </location>
</feature>
<feature type="region of interest" description="Disordered" evidence="1">
    <location>
        <begin position="193"/>
        <end position="226"/>
    </location>
</feature>
<evidence type="ECO:0000313" key="2">
    <source>
        <dbReference type="EMBL" id="QDS73072.1"/>
    </source>
</evidence>
<feature type="compositionally biased region" description="Polar residues" evidence="1">
    <location>
        <begin position="115"/>
        <end position="125"/>
    </location>
</feature>
<dbReference type="STRING" id="50376.A0A517LBR0"/>
<keyword evidence="3" id="KW-1185">Reference proteome</keyword>
<protein>
    <submittedName>
        <fullName evidence="2">Uncharacterized protein</fullName>
    </submittedName>
</protein>
<dbReference type="OrthoDB" id="3794485at2759"/>
<feature type="region of interest" description="Disordered" evidence="1">
    <location>
        <begin position="346"/>
        <end position="378"/>
    </location>
</feature>
<accession>A0A517LBR0</accession>
<reference evidence="2 3" key="1">
    <citation type="submission" date="2019-07" db="EMBL/GenBank/DDBJ databases">
        <title>Finished genome of Venturia effusa.</title>
        <authorList>
            <person name="Young C.A."/>
            <person name="Cox M.P."/>
            <person name="Ganley A.R.D."/>
            <person name="David W.J."/>
        </authorList>
    </citation>
    <scope>NUCLEOTIDE SEQUENCE [LARGE SCALE GENOMIC DNA]</scope>
    <source>
        <strain evidence="3">albino</strain>
    </source>
</reference>
<evidence type="ECO:0000313" key="3">
    <source>
        <dbReference type="Proteomes" id="UP000316270"/>
    </source>
</evidence>
<feature type="region of interest" description="Disordered" evidence="1">
    <location>
        <begin position="417"/>
        <end position="447"/>
    </location>
</feature>
<feature type="compositionally biased region" description="Low complexity" evidence="1">
    <location>
        <begin position="509"/>
        <end position="535"/>
    </location>
</feature>
<feature type="compositionally biased region" description="Polar residues" evidence="1">
    <location>
        <begin position="452"/>
        <end position="469"/>
    </location>
</feature>
<feature type="compositionally biased region" description="Low complexity" evidence="1">
    <location>
        <begin position="355"/>
        <end position="378"/>
    </location>
</feature>
<feature type="region of interest" description="Disordered" evidence="1">
    <location>
        <begin position="491"/>
        <end position="566"/>
    </location>
</feature>